<accession>A0A318RJY4</accession>
<dbReference type="SUPFAM" id="SSF102198">
    <property type="entry name" value="Putative cyclase"/>
    <property type="match status" value="1"/>
</dbReference>
<reference evidence="1 2" key="1">
    <citation type="submission" date="2018-06" db="EMBL/GenBank/DDBJ databases">
        <title>Genomic Encyclopedia of Type Strains, Phase IV (KMG-IV): sequencing the most valuable type-strain genomes for metagenomic binning, comparative biology and taxonomic classification.</title>
        <authorList>
            <person name="Goeker M."/>
        </authorList>
    </citation>
    <scope>NUCLEOTIDE SEQUENCE [LARGE SCALE GENOMIC DNA]</scope>
    <source>
        <strain evidence="1 2">DSM 45521</strain>
    </source>
</reference>
<organism evidence="1 2">
    <name type="scientific">Williamsia limnetica</name>
    <dbReference type="NCBI Taxonomy" id="882452"/>
    <lineage>
        <taxon>Bacteria</taxon>
        <taxon>Bacillati</taxon>
        <taxon>Actinomycetota</taxon>
        <taxon>Actinomycetes</taxon>
        <taxon>Mycobacteriales</taxon>
        <taxon>Nocardiaceae</taxon>
        <taxon>Williamsia</taxon>
    </lineage>
</organism>
<dbReference type="GO" id="GO:0019441">
    <property type="term" value="P:L-tryptophan catabolic process to kynurenine"/>
    <property type="evidence" value="ECO:0007669"/>
    <property type="project" value="InterPro"/>
</dbReference>
<keyword evidence="2" id="KW-1185">Reference proteome</keyword>
<dbReference type="InterPro" id="IPR037175">
    <property type="entry name" value="KFase_sf"/>
</dbReference>
<dbReference type="PANTHER" id="PTHR34861:SF10">
    <property type="entry name" value="CYCLASE"/>
    <property type="match status" value="1"/>
</dbReference>
<protein>
    <submittedName>
        <fullName evidence="1">Kynurenine formamidase</fullName>
    </submittedName>
</protein>
<dbReference type="RefSeq" id="WP_110470588.1">
    <property type="nucleotide sequence ID" value="NZ_QJSP01000009.1"/>
</dbReference>
<evidence type="ECO:0000313" key="2">
    <source>
        <dbReference type="Proteomes" id="UP000247591"/>
    </source>
</evidence>
<proteinExistence type="predicted"/>
<comment type="caution">
    <text evidence="1">The sequence shown here is derived from an EMBL/GenBank/DDBJ whole genome shotgun (WGS) entry which is preliminary data.</text>
</comment>
<dbReference type="Gene3D" id="3.50.30.50">
    <property type="entry name" value="Putative cyclase"/>
    <property type="match status" value="1"/>
</dbReference>
<dbReference type="GO" id="GO:0004061">
    <property type="term" value="F:arylformamidase activity"/>
    <property type="evidence" value="ECO:0007669"/>
    <property type="project" value="InterPro"/>
</dbReference>
<dbReference type="InterPro" id="IPR007325">
    <property type="entry name" value="KFase/CYL"/>
</dbReference>
<name>A0A318RJY4_WILLI</name>
<sequence>MSEKKTSWGRWGTDDERGALNLLTPEVVTAALGVPTTGKAYALSIPIQRTGVPNLPFRGVPQRLTLTNHDDEQMSISNGGVPGVGSSEDMLVMASHTSTHMDALCHVYADNKLYNGFPHDQVAPYSGAQRCGIDKVGAIAGRGVLIDVASALGVDVLEPGHIISRTELTDTLRHQGTALEPGDLVLIRTGWVGAFMDERVAIHPQPGIGLDAAAYLVEQDVAIVGADNSAVEALPFESGVYLGCHIMLLVDNGIHLIENMALDELAQDNCHEFLLTVGALKVTGATGSPVTPIAIG</sequence>
<dbReference type="Proteomes" id="UP000247591">
    <property type="component" value="Unassembled WGS sequence"/>
</dbReference>
<dbReference type="OrthoDB" id="7067800at2"/>
<dbReference type="AlphaFoldDB" id="A0A318RJY4"/>
<gene>
    <name evidence="1" type="ORF">DFR67_109193</name>
</gene>
<evidence type="ECO:0000313" key="1">
    <source>
        <dbReference type="EMBL" id="PYE15965.1"/>
    </source>
</evidence>
<dbReference type="EMBL" id="QJSP01000009">
    <property type="protein sequence ID" value="PYE15965.1"/>
    <property type="molecule type" value="Genomic_DNA"/>
</dbReference>
<dbReference type="PANTHER" id="PTHR34861">
    <property type="match status" value="1"/>
</dbReference>
<dbReference type="Pfam" id="PF04199">
    <property type="entry name" value="Cyclase"/>
    <property type="match status" value="1"/>
</dbReference>